<reference evidence="1" key="1">
    <citation type="submission" date="2018-05" db="EMBL/GenBank/DDBJ databases">
        <authorList>
            <person name="Lanie J.A."/>
            <person name="Ng W.-L."/>
            <person name="Kazmierczak K.M."/>
            <person name="Andrzejewski T.M."/>
            <person name="Davidsen T.M."/>
            <person name="Wayne K.J."/>
            <person name="Tettelin H."/>
            <person name="Glass J.I."/>
            <person name="Rusch D."/>
            <person name="Podicherti R."/>
            <person name="Tsui H.-C.T."/>
            <person name="Winkler M.E."/>
        </authorList>
    </citation>
    <scope>NUCLEOTIDE SEQUENCE</scope>
</reference>
<dbReference type="EMBL" id="UINC01183292">
    <property type="protein sequence ID" value="SVD93982.1"/>
    <property type="molecule type" value="Genomic_DNA"/>
</dbReference>
<feature type="non-terminal residue" evidence="1">
    <location>
        <position position="1"/>
    </location>
</feature>
<evidence type="ECO:0000313" key="1">
    <source>
        <dbReference type="EMBL" id="SVD93982.1"/>
    </source>
</evidence>
<name>A0A382ZET0_9ZZZZ</name>
<organism evidence="1">
    <name type="scientific">marine metagenome</name>
    <dbReference type="NCBI Taxonomy" id="408172"/>
    <lineage>
        <taxon>unclassified sequences</taxon>
        <taxon>metagenomes</taxon>
        <taxon>ecological metagenomes</taxon>
    </lineage>
</organism>
<proteinExistence type="predicted"/>
<protein>
    <submittedName>
        <fullName evidence="1">Uncharacterized protein</fullName>
    </submittedName>
</protein>
<gene>
    <name evidence="1" type="ORF">METZ01_LOCUS446836</name>
</gene>
<accession>A0A382ZET0</accession>
<dbReference type="AlphaFoldDB" id="A0A382ZET0"/>
<sequence>APDIEPSLRTGVTATTAAALGLLNKR</sequence>